<evidence type="ECO:0000256" key="6">
    <source>
        <dbReference type="ARBA" id="ARBA00023128"/>
    </source>
</evidence>
<dbReference type="EMBL" id="KV441404">
    <property type="protein sequence ID" value="OAF56290.1"/>
    <property type="molecule type" value="Genomic_DNA"/>
</dbReference>
<dbReference type="AlphaFoldDB" id="A0A177A3W5"/>
<evidence type="ECO:0000256" key="9">
    <source>
        <dbReference type="SAM" id="MobiDB-lite"/>
    </source>
</evidence>
<keyword evidence="7 8" id="KW-0472">Membrane</keyword>
<dbReference type="GO" id="GO:0005743">
    <property type="term" value="C:mitochondrial inner membrane"/>
    <property type="evidence" value="ECO:0007669"/>
    <property type="project" value="UniProtKB-SubCell"/>
</dbReference>
<evidence type="ECO:0000256" key="4">
    <source>
        <dbReference type="ARBA" id="ARBA00022792"/>
    </source>
</evidence>
<feature type="region of interest" description="Disordered" evidence="9">
    <location>
        <begin position="87"/>
        <end position="112"/>
    </location>
</feature>
<dbReference type="InterPro" id="IPR040152">
    <property type="entry name" value="Atp25"/>
</dbReference>
<evidence type="ECO:0000256" key="5">
    <source>
        <dbReference type="ARBA" id="ARBA00022946"/>
    </source>
</evidence>
<dbReference type="GO" id="GO:0048255">
    <property type="term" value="P:mRNA stabilization"/>
    <property type="evidence" value="ECO:0007669"/>
    <property type="project" value="TreeGrafter"/>
</dbReference>
<dbReference type="RefSeq" id="XP_024321586.1">
    <property type="nucleotide sequence ID" value="XM_024470376.1"/>
</dbReference>
<feature type="compositionally biased region" description="Acidic residues" evidence="9">
    <location>
        <begin position="98"/>
        <end position="107"/>
    </location>
</feature>
<dbReference type="eggNOG" id="ENOG502RGZN">
    <property type="taxonomic scope" value="Eukaryota"/>
</dbReference>
<keyword evidence="6 8" id="KW-0496">Mitochondrion</keyword>
<dbReference type="Proteomes" id="UP000077154">
    <property type="component" value="Unassembled WGS sequence"/>
</dbReference>
<comment type="similarity">
    <text evidence="3 8">Belongs to the ATP25 family.</text>
</comment>
<protein>
    <recommendedName>
        <fullName evidence="8">ATPase synthesis protein 25</fullName>
    </recommendedName>
</protein>
<evidence type="ECO:0000313" key="10">
    <source>
        <dbReference type="EMBL" id="OAF56290.1"/>
    </source>
</evidence>
<name>A0A177A3W5_9PEZI</name>
<dbReference type="PANTHER" id="PTHR28087">
    <property type="entry name" value="ATPASE SYNTHESIS PROTEIN 25, MITOCHONDRIAL"/>
    <property type="match status" value="1"/>
</dbReference>
<dbReference type="InterPro" id="IPR043519">
    <property type="entry name" value="NT_sf"/>
</dbReference>
<evidence type="ECO:0000256" key="1">
    <source>
        <dbReference type="ARBA" id="ARBA00003470"/>
    </source>
</evidence>
<dbReference type="GO" id="GO:0140053">
    <property type="term" value="P:mitochondrial gene expression"/>
    <property type="evidence" value="ECO:0007669"/>
    <property type="project" value="UniProtKB-UniRule"/>
</dbReference>
<dbReference type="FunFam" id="3.30.460.10:FF:000044">
    <property type="entry name" value="ATPase synthesis protein 25, mitochondrial"/>
    <property type="match status" value="1"/>
</dbReference>
<dbReference type="PANTHER" id="PTHR28087:SF1">
    <property type="entry name" value="ATPASE SYNTHESIS PROTEIN 25, MITOCHONDRIAL"/>
    <property type="match status" value="1"/>
</dbReference>
<comment type="function">
    <text evidence="8">Mitochondrial mRNA stabilization factor.</text>
</comment>
<comment type="function">
    <text evidence="1">Probable mitochondrial mRNA stabilization factor.</text>
</comment>
<gene>
    <name evidence="10" type="primary">ATP25</name>
    <name evidence="10" type="ORF">VC83_06787</name>
</gene>
<evidence type="ECO:0000256" key="7">
    <source>
        <dbReference type="ARBA" id="ARBA00023136"/>
    </source>
</evidence>
<proteinExistence type="inferred from homology"/>
<keyword evidence="5 8" id="KW-0809">Transit peptide</keyword>
<dbReference type="OrthoDB" id="107372at2759"/>
<keyword evidence="4 8" id="KW-0999">Mitochondrion inner membrane</keyword>
<evidence type="ECO:0000256" key="2">
    <source>
        <dbReference type="ARBA" id="ARBA00004443"/>
    </source>
</evidence>
<evidence type="ECO:0000256" key="3">
    <source>
        <dbReference type="ARBA" id="ARBA00010787"/>
    </source>
</evidence>
<comment type="subcellular location">
    <subcellularLocation>
        <location evidence="2 8">Mitochondrion inner membrane</location>
        <topology evidence="2 8">Peripheral membrane protein</topology>
        <orientation evidence="2 8">Matrix side</orientation>
    </subcellularLocation>
</comment>
<accession>A0A177A3W5</accession>
<sequence length="396" mass="42907">MVQTVSKAIRATACSNCRASLLRSFTSIAGVQWHANTATATRLWRIPGATQTSIRYSSNASGSSSQFDHQALGTTGVSDATKLKNNEATESAVSQELAAEEAIDEEAVEPKATPEADTLLEEYTQTESQASSTPWYLQVDAPMSHIPTLSERQKIPDLPSSPPAILQPLLERISVDLGLDDLSLLDLRKLDPPPALGANLIMVIGTARSEKHLHVSADRLCRWLRTEYKLRPDADGLLGRNELKLRLKRKAKKAKLTGMPHEDDADDGVRTGWVCVNVGTVESAKGAESEVTQLDTGFVGFGRQTDGTKIVVQMLVEEKRAELDLERLWGGIARRQTSGLLAEIDADGFVDTSEGSVDEIHPQESSPVVKVHDAYATPFPTTASFSPVAIEPKDGN</sequence>
<organism evidence="10">
    <name type="scientific">Pseudogymnoascus destructans</name>
    <dbReference type="NCBI Taxonomy" id="655981"/>
    <lineage>
        <taxon>Eukaryota</taxon>
        <taxon>Fungi</taxon>
        <taxon>Dikarya</taxon>
        <taxon>Ascomycota</taxon>
        <taxon>Pezizomycotina</taxon>
        <taxon>Leotiomycetes</taxon>
        <taxon>Thelebolales</taxon>
        <taxon>Thelebolaceae</taxon>
        <taxon>Pseudogymnoascus</taxon>
    </lineage>
</organism>
<dbReference type="Gene3D" id="3.30.460.10">
    <property type="entry name" value="Beta Polymerase, domain 2"/>
    <property type="match status" value="1"/>
</dbReference>
<reference evidence="10" key="1">
    <citation type="submission" date="2016-03" db="EMBL/GenBank/DDBJ databases">
        <title>Updated assembly of Pseudogymnoascus destructans, the fungus causing white-nose syndrome of bats.</title>
        <authorList>
            <person name="Palmer J.M."/>
            <person name="Drees K.P."/>
            <person name="Foster J.T."/>
            <person name="Lindner D.L."/>
        </authorList>
    </citation>
    <scope>NUCLEOTIDE SEQUENCE [LARGE SCALE GENOMIC DNA]</scope>
    <source>
        <strain evidence="10">20631-21</strain>
    </source>
</reference>
<dbReference type="GeneID" id="36289843"/>
<dbReference type="VEuPathDB" id="FungiDB:GMDG_02316"/>
<evidence type="ECO:0000256" key="8">
    <source>
        <dbReference type="RuleBase" id="RU367062"/>
    </source>
</evidence>